<dbReference type="PROSITE" id="PS50893">
    <property type="entry name" value="ABC_TRANSPORTER_2"/>
    <property type="match status" value="1"/>
</dbReference>
<dbReference type="HOGENOM" id="CLU_000604_1_22_9"/>
<organism evidence="4 5">
    <name type="scientific">Clostridioides difficile (strain CD196)</name>
    <name type="common">Peptoclostridium difficile</name>
    <dbReference type="NCBI Taxonomy" id="645462"/>
    <lineage>
        <taxon>Bacteria</taxon>
        <taxon>Bacillati</taxon>
        <taxon>Bacillota</taxon>
        <taxon>Clostridia</taxon>
        <taxon>Peptostreptococcales</taxon>
        <taxon>Peptostreptococcaceae</taxon>
        <taxon>Clostridioides</taxon>
    </lineage>
</organism>
<evidence type="ECO:0000259" key="3">
    <source>
        <dbReference type="PROSITE" id="PS50893"/>
    </source>
</evidence>
<dbReference type="SUPFAM" id="SSF52540">
    <property type="entry name" value="P-loop containing nucleoside triphosphate hydrolases"/>
    <property type="match status" value="1"/>
</dbReference>
<dbReference type="Gene3D" id="3.40.50.300">
    <property type="entry name" value="P-loop containing nucleotide triphosphate hydrolases"/>
    <property type="match status" value="1"/>
</dbReference>
<name>A0A0H3N6Z9_CLODC</name>
<dbReference type="GO" id="GO:0005524">
    <property type="term" value="F:ATP binding"/>
    <property type="evidence" value="ECO:0007669"/>
    <property type="project" value="UniProtKB-KW"/>
</dbReference>
<dbReference type="KEGG" id="cdc:CD196_3322"/>
<dbReference type="PANTHER" id="PTHR42764">
    <property type="entry name" value="PHOSPHONATES UTILIZATION ATP-BINDING PROTEIN PHNK-RELATED"/>
    <property type="match status" value="1"/>
</dbReference>
<dbReference type="InterPro" id="IPR003593">
    <property type="entry name" value="AAA+_ATPase"/>
</dbReference>
<dbReference type="SMART" id="SM00382">
    <property type="entry name" value="AAA"/>
    <property type="match status" value="1"/>
</dbReference>
<keyword evidence="1" id="KW-0547">Nucleotide-binding</keyword>
<dbReference type="GO" id="GO:0019700">
    <property type="term" value="P:organic phosphonate catabolic process"/>
    <property type="evidence" value="ECO:0007669"/>
    <property type="project" value="TreeGrafter"/>
</dbReference>
<dbReference type="InterPro" id="IPR003439">
    <property type="entry name" value="ABC_transporter-like_ATP-bd"/>
</dbReference>
<dbReference type="Pfam" id="PF00005">
    <property type="entry name" value="ABC_tran"/>
    <property type="match status" value="1"/>
</dbReference>
<reference evidence="4 5" key="1">
    <citation type="journal article" date="2009" name="Genome Biol.">
        <title>Comparative genome and phenotypic analysis of Clostridium difficile 027 strains provides insight into the evolution of a hypervirulent bacterium.</title>
        <authorList>
            <person name="Stabler R.A."/>
            <person name="He M."/>
            <person name="Dawson L."/>
            <person name="Martin M."/>
            <person name="Valiente E."/>
            <person name="Corton C."/>
            <person name="Lawley T.D."/>
            <person name="Sebaihia M."/>
            <person name="Quail M.A."/>
            <person name="Rose G."/>
            <person name="Gerding D.N."/>
            <person name="Gibert M."/>
            <person name="Popoff M.R."/>
            <person name="Parkhill J."/>
            <person name="Dougan G."/>
            <person name="Wren B.W."/>
        </authorList>
    </citation>
    <scope>NUCLEOTIDE SEQUENCE [LARGE SCALE GENOMIC DNA]</scope>
    <source>
        <strain evidence="4 5">CD196</strain>
    </source>
</reference>
<gene>
    <name evidence="4" type="primary">phnL</name>
    <name evidence="4" type="ordered locus">CD196_3322</name>
</gene>
<dbReference type="Proteomes" id="UP000002068">
    <property type="component" value="Chromosome"/>
</dbReference>
<sequence>MGVFNKMKETILEVNNFSKDFELHALNKTITACSNISFEVSKGEFLGIIGKSGAGKSTILKSIYKTYIPTTGEIIFNSEIYGNVDLAKIGDREMINLRKKEIGYVSQFLKTLPRITAIELVVHSLIESGFEKDCSYDMAKDILNQFEIKENLWDAYPNNFSGGEKLRLNLAQAMVKKPRLLLLDEPTASLDNQSKIYVKEKMLELKSQGTTMIGIFHDIEFMETVIDKTFTMAKGTISESGVA</sequence>
<dbReference type="EMBL" id="FN538970">
    <property type="protein sequence ID" value="CBA66714.1"/>
    <property type="molecule type" value="Genomic_DNA"/>
</dbReference>
<protein>
    <submittedName>
        <fullName evidence="4">Phosphonate ABC transporter, ATP-binding protein</fullName>
    </submittedName>
</protein>
<dbReference type="PANTHER" id="PTHR42764:SF1">
    <property type="entry name" value="PHOSPHONATES UTILIZATION ATP-BINDING PROTEIN PHNK-RELATED"/>
    <property type="match status" value="1"/>
</dbReference>
<keyword evidence="2 4" id="KW-0067">ATP-binding</keyword>
<dbReference type="GO" id="GO:0016887">
    <property type="term" value="F:ATP hydrolysis activity"/>
    <property type="evidence" value="ECO:0007669"/>
    <property type="project" value="InterPro"/>
</dbReference>
<dbReference type="AlphaFoldDB" id="A0A0H3N6Z9"/>
<evidence type="ECO:0000313" key="5">
    <source>
        <dbReference type="Proteomes" id="UP000002068"/>
    </source>
</evidence>
<feature type="domain" description="ABC transporter" evidence="3">
    <location>
        <begin position="12"/>
        <end position="242"/>
    </location>
</feature>
<proteinExistence type="predicted"/>
<evidence type="ECO:0000256" key="2">
    <source>
        <dbReference type="ARBA" id="ARBA00022840"/>
    </source>
</evidence>
<evidence type="ECO:0000256" key="1">
    <source>
        <dbReference type="ARBA" id="ARBA00022741"/>
    </source>
</evidence>
<accession>A0A0H3N6Z9</accession>
<evidence type="ECO:0000313" key="4">
    <source>
        <dbReference type="EMBL" id="CBA66714.1"/>
    </source>
</evidence>
<dbReference type="InterPro" id="IPR027417">
    <property type="entry name" value="P-loop_NTPase"/>
</dbReference>